<evidence type="ECO:0000313" key="4">
    <source>
        <dbReference type="Proteomes" id="UP000597762"/>
    </source>
</evidence>
<dbReference type="GO" id="GO:0005739">
    <property type="term" value="C:mitochondrion"/>
    <property type="evidence" value="ECO:0007669"/>
    <property type="project" value="TreeGrafter"/>
</dbReference>
<sequence>MFVRMLTILSKGNCLFNFCRRSLTTSEAATALRPFYFAVHPDLFGQHPKERGINEESLKKLNEYVSALHSVGYARPTEVIFYLKISDDNKGFPVFKRIEISLFSRDLRTTIKTILKACNLPVDYVNTIESSSPKTSRTRSGHGLVNWDHTFYKAMNSADAMKVKPQITLQKWLEKNVVKAQRLSVMTRAIQDDIDRLSSALKNKLKLRELRWASVWGNTHYRGCLRSFDRLYAENSHKIEKILKGRTLVFASSTGVNLHGDIVLSTEHVPTFWMNLLNSVRAYDPVLERLPYMEDELSGLLNNIHIVRRQKRYLSLMAEQYEELLNKLINSLRRCQDEAKTCFFDEDLSNLELVVECESGPLTVSQTGQFLVPASCPGSLVIEFIDQNKSMALQLLSEIPEFLEKEQLLHAKCLEVFHLSSLSKDDTVSSQQMTSFCSRLLENQQNLLTIISLEDLHIQVSHYYSVMQDGRMCVPWDWTEQ</sequence>
<dbReference type="Pfam" id="PF14687">
    <property type="entry name" value="DUF4460"/>
    <property type="match status" value="1"/>
</dbReference>
<accession>A0A812D5J8</accession>
<feature type="domain" description="DUF4461" evidence="2">
    <location>
        <begin position="168"/>
        <end position="478"/>
    </location>
</feature>
<dbReference type="Pfam" id="PF14688">
    <property type="entry name" value="DUF4461"/>
    <property type="match status" value="1"/>
</dbReference>
<protein>
    <recommendedName>
        <fullName evidence="5">T-cell activation inhibitor, mitochondrial</fullName>
    </recommendedName>
</protein>
<dbReference type="InterPro" id="IPR027986">
    <property type="entry name" value="TCAIM"/>
</dbReference>
<dbReference type="OrthoDB" id="4238at2759"/>
<dbReference type="Proteomes" id="UP000597762">
    <property type="component" value="Unassembled WGS sequence"/>
</dbReference>
<evidence type="ECO:0008006" key="5">
    <source>
        <dbReference type="Google" id="ProtNLM"/>
    </source>
</evidence>
<name>A0A812D5J8_ACAPH</name>
<proteinExistence type="predicted"/>
<feature type="domain" description="DUF4460" evidence="1">
    <location>
        <begin position="21"/>
        <end position="120"/>
    </location>
</feature>
<gene>
    <name evidence="3" type="ORF">SPHA_46397</name>
</gene>
<keyword evidence="4" id="KW-1185">Reference proteome</keyword>
<dbReference type="InterPro" id="IPR027989">
    <property type="entry name" value="DUF4461"/>
</dbReference>
<reference evidence="3" key="1">
    <citation type="submission" date="2021-01" db="EMBL/GenBank/DDBJ databases">
        <authorList>
            <person name="Li R."/>
            <person name="Bekaert M."/>
        </authorList>
    </citation>
    <scope>NUCLEOTIDE SEQUENCE</scope>
    <source>
        <strain evidence="3">Farmed</strain>
    </source>
</reference>
<comment type="caution">
    <text evidence="3">The sequence shown here is derived from an EMBL/GenBank/DDBJ whole genome shotgun (WGS) entry which is preliminary data.</text>
</comment>
<dbReference type="EMBL" id="CAHIKZ030002446">
    <property type="protein sequence ID" value="CAE1287158.1"/>
    <property type="molecule type" value="Genomic_DNA"/>
</dbReference>
<dbReference type="PANTHER" id="PTHR31596:SF1">
    <property type="entry name" value="T-CELL ACTIVATION INHIBITOR, MITOCHONDRIAL"/>
    <property type="match status" value="1"/>
</dbReference>
<dbReference type="AlphaFoldDB" id="A0A812D5J8"/>
<evidence type="ECO:0000313" key="3">
    <source>
        <dbReference type="EMBL" id="CAE1287158.1"/>
    </source>
</evidence>
<dbReference type="InterPro" id="IPR028031">
    <property type="entry name" value="DUF4460"/>
</dbReference>
<evidence type="ECO:0000259" key="2">
    <source>
        <dbReference type="Pfam" id="PF14688"/>
    </source>
</evidence>
<organism evidence="3 4">
    <name type="scientific">Acanthosepion pharaonis</name>
    <name type="common">Pharaoh cuttlefish</name>
    <name type="synonym">Sepia pharaonis</name>
    <dbReference type="NCBI Taxonomy" id="158019"/>
    <lineage>
        <taxon>Eukaryota</taxon>
        <taxon>Metazoa</taxon>
        <taxon>Spiralia</taxon>
        <taxon>Lophotrochozoa</taxon>
        <taxon>Mollusca</taxon>
        <taxon>Cephalopoda</taxon>
        <taxon>Coleoidea</taxon>
        <taxon>Decapodiformes</taxon>
        <taxon>Sepiida</taxon>
        <taxon>Sepiina</taxon>
        <taxon>Sepiidae</taxon>
        <taxon>Acanthosepion</taxon>
    </lineage>
</organism>
<evidence type="ECO:0000259" key="1">
    <source>
        <dbReference type="Pfam" id="PF14687"/>
    </source>
</evidence>
<dbReference type="PANTHER" id="PTHR31596">
    <property type="entry name" value="T-CELL ACTIVATION INHIBITOR, MITOCHONDRIAL"/>
    <property type="match status" value="1"/>
</dbReference>